<evidence type="ECO:0000256" key="2">
    <source>
        <dbReference type="HAMAP-Rule" id="MF_00003"/>
    </source>
</evidence>
<dbReference type="NCBIfam" id="TIGR00082">
    <property type="entry name" value="rbfA"/>
    <property type="match status" value="1"/>
</dbReference>
<reference evidence="3 4" key="1">
    <citation type="submission" date="2017-06" db="EMBL/GenBank/DDBJ databases">
        <title>Draft Genome Sequence of Natranaerobius trueperi halophilic, alkalithermophilic bacteria from soda lakes.</title>
        <authorList>
            <person name="Zhao B."/>
        </authorList>
    </citation>
    <scope>NUCLEOTIDE SEQUENCE [LARGE SCALE GENOMIC DNA]</scope>
    <source>
        <strain evidence="3 4">DSM 18760</strain>
    </source>
</reference>
<comment type="caution">
    <text evidence="3">The sequence shown here is derived from an EMBL/GenBank/DDBJ whole genome shotgun (WGS) entry which is preliminary data.</text>
</comment>
<comment type="function">
    <text evidence="2">One of several proteins that assist in the late maturation steps of the functional core of the 30S ribosomal subunit. Associates with free 30S ribosomal subunits (but not with 30S subunits that are part of 70S ribosomes or polysomes). Required for efficient processing of 16S rRNA. May interact with the 5'-terminal helix region of 16S rRNA.</text>
</comment>
<dbReference type="AlphaFoldDB" id="A0A226C1I6"/>
<dbReference type="GO" id="GO:0005829">
    <property type="term" value="C:cytosol"/>
    <property type="evidence" value="ECO:0007669"/>
    <property type="project" value="TreeGrafter"/>
</dbReference>
<protein>
    <recommendedName>
        <fullName evidence="2">Ribosome-binding factor A</fullName>
    </recommendedName>
</protein>
<dbReference type="InterPro" id="IPR023799">
    <property type="entry name" value="RbfA_dom_sf"/>
</dbReference>
<comment type="similarity">
    <text evidence="2">Belongs to the RbfA family.</text>
</comment>
<sequence length="122" mass="14131">MNGSRRERIQGEIKKIISDILQREIKDPSVGFVTVTSVELSGDLRHAKVFVSIFDDKEKQAESLHALEKATGFVRSELGKRIRLRHVPELVFKFDESIEHGDHINKLLKQLHENEDEDKDER</sequence>
<proteinExistence type="inferred from homology"/>
<evidence type="ECO:0000256" key="1">
    <source>
        <dbReference type="ARBA" id="ARBA00022517"/>
    </source>
</evidence>
<accession>A0A226C1I6</accession>
<dbReference type="GO" id="GO:0043024">
    <property type="term" value="F:ribosomal small subunit binding"/>
    <property type="evidence" value="ECO:0007669"/>
    <property type="project" value="TreeGrafter"/>
</dbReference>
<organism evidence="3 4">
    <name type="scientific">Natranaerobius trueperi</name>
    <dbReference type="NCBI Taxonomy" id="759412"/>
    <lineage>
        <taxon>Bacteria</taxon>
        <taxon>Bacillati</taxon>
        <taxon>Bacillota</taxon>
        <taxon>Clostridia</taxon>
        <taxon>Natranaerobiales</taxon>
        <taxon>Natranaerobiaceae</taxon>
        <taxon>Natranaerobius</taxon>
    </lineage>
</organism>
<dbReference type="HAMAP" id="MF_00003">
    <property type="entry name" value="RbfA"/>
    <property type="match status" value="1"/>
</dbReference>
<dbReference type="RefSeq" id="WP_089023062.1">
    <property type="nucleotide sequence ID" value="NZ_NIQC01000006.1"/>
</dbReference>
<dbReference type="OrthoDB" id="307788at2"/>
<evidence type="ECO:0000313" key="3">
    <source>
        <dbReference type="EMBL" id="OWZ84277.1"/>
    </source>
</evidence>
<keyword evidence="4" id="KW-1185">Reference proteome</keyword>
<dbReference type="InterPro" id="IPR020053">
    <property type="entry name" value="Ribosome-bd_factorA_CS"/>
</dbReference>
<evidence type="ECO:0000313" key="4">
    <source>
        <dbReference type="Proteomes" id="UP000214588"/>
    </source>
</evidence>
<comment type="subcellular location">
    <subcellularLocation>
        <location evidence="2">Cytoplasm</location>
    </subcellularLocation>
</comment>
<dbReference type="PANTHER" id="PTHR33515">
    <property type="entry name" value="RIBOSOME-BINDING FACTOR A, CHLOROPLASTIC-RELATED"/>
    <property type="match status" value="1"/>
</dbReference>
<name>A0A226C1I6_9FIRM</name>
<dbReference type="EMBL" id="NIQC01000006">
    <property type="protein sequence ID" value="OWZ84277.1"/>
    <property type="molecule type" value="Genomic_DNA"/>
</dbReference>
<gene>
    <name evidence="2" type="primary">rbfA</name>
    <name evidence="3" type="ORF">CDO51_04255</name>
</gene>
<dbReference type="SUPFAM" id="SSF89919">
    <property type="entry name" value="Ribosome-binding factor A, RbfA"/>
    <property type="match status" value="1"/>
</dbReference>
<dbReference type="InterPro" id="IPR015946">
    <property type="entry name" value="KH_dom-like_a/b"/>
</dbReference>
<dbReference type="PANTHER" id="PTHR33515:SF1">
    <property type="entry name" value="RIBOSOME-BINDING FACTOR A, CHLOROPLASTIC-RELATED"/>
    <property type="match status" value="1"/>
</dbReference>
<comment type="subunit">
    <text evidence="2">Monomer. Binds 30S ribosomal subunits, but not 50S ribosomal subunits or 70S ribosomes.</text>
</comment>
<dbReference type="Pfam" id="PF02033">
    <property type="entry name" value="RBFA"/>
    <property type="match status" value="1"/>
</dbReference>
<dbReference type="PROSITE" id="PS01319">
    <property type="entry name" value="RBFA"/>
    <property type="match status" value="1"/>
</dbReference>
<keyword evidence="1 2" id="KW-0690">Ribosome biogenesis</keyword>
<dbReference type="Gene3D" id="3.30.300.20">
    <property type="match status" value="1"/>
</dbReference>
<dbReference type="InterPro" id="IPR000238">
    <property type="entry name" value="RbfA"/>
</dbReference>
<dbReference type="GO" id="GO:0030490">
    <property type="term" value="P:maturation of SSU-rRNA"/>
    <property type="evidence" value="ECO:0007669"/>
    <property type="project" value="UniProtKB-UniRule"/>
</dbReference>
<keyword evidence="2" id="KW-0963">Cytoplasm</keyword>
<dbReference type="Proteomes" id="UP000214588">
    <property type="component" value="Unassembled WGS sequence"/>
</dbReference>